<reference evidence="9" key="1">
    <citation type="journal article" date="2024" name="Algal Res.">
        <title>Biochemical, toxicological and genomic investigation of a high-biomass producing Limnothrix strain isolated from Italian shallow drinking water reservoir.</title>
        <authorList>
            <person name="Simonazzi M."/>
            <person name="Shishido T.K."/>
            <person name="Delbaje E."/>
            <person name="Wahlsten M."/>
            <person name="Fewer D.P."/>
            <person name="Sivonen K."/>
            <person name="Pezzolesi L."/>
            <person name="Pistocchi R."/>
        </authorList>
    </citation>
    <scope>NUCLEOTIDE SEQUENCE [LARGE SCALE GENOMIC DNA]</scope>
    <source>
        <strain evidence="9">LRLZ20PSL1</strain>
    </source>
</reference>
<name>A0ABW7C5I4_9CYAN</name>
<comment type="pathway">
    <text evidence="2">Pyrimidine metabolism; UMP biosynthesis via de novo pathway.</text>
</comment>
<dbReference type="InterPro" id="IPR013785">
    <property type="entry name" value="Aldolase_TIM"/>
</dbReference>
<feature type="domain" description="Dihydroorotate dehydrogenase catalytic" evidence="7">
    <location>
        <begin position="90"/>
        <end position="289"/>
    </location>
</feature>
<accession>A0ABW7C5I4</accession>
<dbReference type="NCBIfam" id="NF005741">
    <property type="entry name" value="PRK07565.1"/>
    <property type="match status" value="1"/>
</dbReference>
<dbReference type="Gene3D" id="3.20.20.70">
    <property type="entry name" value="Aldolase class I"/>
    <property type="match status" value="1"/>
</dbReference>
<dbReference type="PIRSF" id="PIRSF000164">
    <property type="entry name" value="DHO_oxidase"/>
    <property type="match status" value="1"/>
</dbReference>
<protein>
    <submittedName>
        <fullName evidence="8">Dihydroorotate dehydrogenase-like protein</fullName>
    </submittedName>
</protein>
<evidence type="ECO:0000256" key="6">
    <source>
        <dbReference type="ARBA" id="ARBA00023002"/>
    </source>
</evidence>
<evidence type="ECO:0000259" key="7">
    <source>
        <dbReference type="Pfam" id="PF01180"/>
    </source>
</evidence>
<dbReference type="SUPFAM" id="SSF51395">
    <property type="entry name" value="FMN-linked oxidoreductases"/>
    <property type="match status" value="1"/>
</dbReference>
<keyword evidence="5" id="KW-0665">Pyrimidine biosynthesis</keyword>
<dbReference type="Proteomes" id="UP001604335">
    <property type="component" value="Unassembled WGS sequence"/>
</dbReference>
<dbReference type="InterPro" id="IPR050074">
    <property type="entry name" value="DHO_dehydrogenase"/>
</dbReference>
<dbReference type="InterPro" id="IPR005720">
    <property type="entry name" value="Dihydroorotate_DH_cat"/>
</dbReference>
<dbReference type="Pfam" id="PF01180">
    <property type="entry name" value="DHO_dh"/>
    <property type="match status" value="1"/>
</dbReference>
<comment type="cofactor">
    <cofactor evidence="1">
        <name>FMN</name>
        <dbReference type="ChEBI" id="CHEBI:58210"/>
    </cofactor>
</comment>
<keyword evidence="4" id="KW-0288">FMN</keyword>
<dbReference type="InterPro" id="IPR012135">
    <property type="entry name" value="Dihydroorotate_DH_1_2"/>
</dbReference>
<sequence length="350" mass="38619">MDLHTTYLGLTLRSPLVPSAAAPLTSSLDHLRRLEDAGAGAIVLPSLFEEQLVQDSFELHHHLSHGRDSYPEALTYFPEPEAFRLGPEHYLDHIRTAKAALSIPIIASLNGYSPGGWVEYARSIQEAGADAIELNLYFVPSDPDISGLDIEQSFLTTLRAVKAEVSIPIAVKISPYFSSLANMAQRFDEAGADALVLFNRFMQPDIDPIELEVRPVPYLSSANDLRLPLRWIALLYGRLETDLAATGGVQHGADVVKLLMAGAKITQVCSVLLRHGLEHLRVLERELVAWLEAQEYNSVEELRGVMSQVHCPDPSAYERAQYLKTLQSFRVDAGHGLILDPPIHSGFLPS</sequence>
<evidence type="ECO:0000256" key="3">
    <source>
        <dbReference type="ARBA" id="ARBA00022630"/>
    </source>
</evidence>
<evidence type="ECO:0000256" key="4">
    <source>
        <dbReference type="ARBA" id="ARBA00022643"/>
    </source>
</evidence>
<proteinExistence type="predicted"/>
<dbReference type="EMBL" id="JAZAQF010000012">
    <property type="protein sequence ID" value="MFG3816475.1"/>
    <property type="molecule type" value="Genomic_DNA"/>
</dbReference>
<evidence type="ECO:0000256" key="1">
    <source>
        <dbReference type="ARBA" id="ARBA00001917"/>
    </source>
</evidence>
<keyword evidence="6" id="KW-0560">Oxidoreductase</keyword>
<dbReference type="PANTHER" id="PTHR48109:SF3">
    <property type="entry name" value="SLL0744 PROTEIN"/>
    <property type="match status" value="1"/>
</dbReference>
<evidence type="ECO:0000256" key="2">
    <source>
        <dbReference type="ARBA" id="ARBA00004725"/>
    </source>
</evidence>
<evidence type="ECO:0000313" key="8">
    <source>
        <dbReference type="EMBL" id="MFG3816475.1"/>
    </source>
</evidence>
<gene>
    <name evidence="8" type="ORF">VPK24_02410</name>
</gene>
<dbReference type="CDD" id="cd04739">
    <property type="entry name" value="DHOD_like"/>
    <property type="match status" value="1"/>
</dbReference>
<evidence type="ECO:0000313" key="9">
    <source>
        <dbReference type="Proteomes" id="UP001604335"/>
    </source>
</evidence>
<dbReference type="RefSeq" id="WP_393010395.1">
    <property type="nucleotide sequence ID" value="NZ_JAZAQF010000012.1"/>
</dbReference>
<dbReference type="PANTHER" id="PTHR48109">
    <property type="entry name" value="DIHYDROOROTATE DEHYDROGENASE (QUINONE), MITOCHONDRIAL-RELATED"/>
    <property type="match status" value="1"/>
</dbReference>
<keyword evidence="9" id="KW-1185">Reference proteome</keyword>
<organism evidence="8 9">
    <name type="scientific">Limnothrix redekei LRLZ20PSL1</name>
    <dbReference type="NCBI Taxonomy" id="3112953"/>
    <lineage>
        <taxon>Bacteria</taxon>
        <taxon>Bacillati</taxon>
        <taxon>Cyanobacteriota</taxon>
        <taxon>Cyanophyceae</taxon>
        <taxon>Pseudanabaenales</taxon>
        <taxon>Pseudanabaenaceae</taxon>
        <taxon>Limnothrix</taxon>
    </lineage>
</organism>
<evidence type="ECO:0000256" key="5">
    <source>
        <dbReference type="ARBA" id="ARBA00022975"/>
    </source>
</evidence>
<comment type="caution">
    <text evidence="8">The sequence shown here is derived from an EMBL/GenBank/DDBJ whole genome shotgun (WGS) entry which is preliminary data.</text>
</comment>
<keyword evidence="3" id="KW-0285">Flavoprotein</keyword>